<evidence type="ECO:0000256" key="1">
    <source>
        <dbReference type="PROSITE-ProRule" id="PRU00339"/>
    </source>
</evidence>
<protein>
    <submittedName>
        <fullName evidence="2">Uncharacterized protein</fullName>
    </submittedName>
</protein>
<dbReference type="PROSITE" id="PS50005">
    <property type="entry name" value="TPR"/>
    <property type="match status" value="1"/>
</dbReference>
<dbReference type="Proteomes" id="UP000183994">
    <property type="component" value="Unassembled WGS sequence"/>
</dbReference>
<dbReference type="SUPFAM" id="SSF48452">
    <property type="entry name" value="TPR-like"/>
    <property type="match status" value="1"/>
</dbReference>
<dbReference type="RefSeq" id="WP_073477671.1">
    <property type="nucleotide sequence ID" value="NZ_FQZU01000026.1"/>
</dbReference>
<dbReference type="InterPro" id="IPR019734">
    <property type="entry name" value="TPR_rpt"/>
</dbReference>
<organism evidence="2 3">
    <name type="scientific">Desulfatibacillum alkenivorans DSM 16219</name>
    <dbReference type="NCBI Taxonomy" id="1121393"/>
    <lineage>
        <taxon>Bacteria</taxon>
        <taxon>Pseudomonadati</taxon>
        <taxon>Thermodesulfobacteriota</taxon>
        <taxon>Desulfobacteria</taxon>
        <taxon>Desulfobacterales</taxon>
        <taxon>Desulfatibacillaceae</taxon>
        <taxon>Desulfatibacillum</taxon>
    </lineage>
</organism>
<proteinExistence type="predicted"/>
<dbReference type="STRING" id="1121393.SAMN02745216_03632"/>
<feature type="repeat" description="TPR" evidence="1">
    <location>
        <begin position="219"/>
        <end position="252"/>
    </location>
</feature>
<keyword evidence="3" id="KW-1185">Reference proteome</keyword>
<gene>
    <name evidence="2" type="ORF">SAMN02745216_03632</name>
</gene>
<evidence type="ECO:0000313" key="2">
    <source>
        <dbReference type="EMBL" id="SHK53183.1"/>
    </source>
</evidence>
<accession>A0A1M6T8A0</accession>
<evidence type="ECO:0000313" key="3">
    <source>
        <dbReference type="Proteomes" id="UP000183994"/>
    </source>
</evidence>
<name>A0A1M6T8A0_9BACT</name>
<dbReference type="AlphaFoldDB" id="A0A1M6T8A0"/>
<dbReference type="EMBL" id="FQZU01000026">
    <property type="protein sequence ID" value="SHK53183.1"/>
    <property type="molecule type" value="Genomic_DNA"/>
</dbReference>
<keyword evidence="1" id="KW-0802">TPR repeat</keyword>
<sequence length="271" mass="30588">MDLMFVKRIAGLSCILIALPLLVLPGCAINDAITGAIANNSAKADANEKLFLDGMLFAYEGDYDQAYEAFGQVDNSHHLYLLARKEMQEIDLMRAQPQPQAQSQAPEPAKPVYRLPAWRVAEYKRFTAEGKAYDDKGEYELAFFSYQNAKKVAAKDNGLANIAQRRKAEVEPKAVSAVQAKLQKADELDQKYKFQEIIDMLRPIAHVSLMKEEVHDKLASALHKLALVNYQQSNYKTAADLFDEEYKYRPEKSVKELSIKARKLSEALESH</sequence>
<dbReference type="InterPro" id="IPR011990">
    <property type="entry name" value="TPR-like_helical_dom_sf"/>
</dbReference>
<dbReference type="OrthoDB" id="9900545at2"/>
<reference evidence="3" key="1">
    <citation type="submission" date="2016-11" db="EMBL/GenBank/DDBJ databases">
        <authorList>
            <person name="Varghese N."/>
            <person name="Submissions S."/>
        </authorList>
    </citation>
    <scope>NUCLEOTIDE SEQUENCE [LARGE SCALE GENOMIC DNA]</scope>
    <source>
        <strain evidence="3">DSM 16219</strain>
    </source>
</reference>